<feature type="compositionally biased region" description="Basic and acidic residues" evidence="1">
    <location>
        <begin position="63"/>
        <end position="76"/>
    </location>
</feature>
<comment type="caution">
    <text evidence="2">The sequence shown here is derived from an EMBL/GenBank/DDBJ whole genome shotgun (WGS) entry which is preliminary data.</text>
</comment>
<name>A0A1Q2YLC1_9ASCO</name>
<feature type="region of interest" description="Disordered" evidence="1">
    <location>
        <begin position="1"/>
        <end position="31"/>
    </location>
</feature>
<feature type="compositionally biased region" description="Polar residues" evidence="1">
    <location>
        <begin position="1"/>
        <end position="10"/>
    </location>
</feature>
<evidence type="ECO:0000313" key="3">
    <source>
        <dbReference type="Proteomes" id="UP000186136"/>
    </source>
</evidence>
<feature type="compositionally biased region" description="Basic and acidic residues" evidence="1">
    <location>
        <begin position="15"/>
        <end position="31"/>
    </location>
</feature>
<reference evidence="2 3" key="1">
    <citation type="submission" date="2016-08" db="EMBL/GenBank/DDBJ databases">
        <title>Whole genome shotgun sequence of Pichia membranifaciens KS47-1.</title>
        <authorList>
            <person name="Konishi M."/>
            <person name="Ishida M."/>
            <person name="Arakawa T."/>
            <person name="Kato Y."/>
            <person name="Horiuchi J."/>
        </authorList>
    </citation>
    <scope>NUCLEOTIDE SEQUENCE [LARGE SCALE GENOMIC DNA]</scope>
    <source>
        <strain evidence="2 3">KS47-1</strain>
    </source>
</reference>
<gene>
    <name evidence="2" type="ORF">PMKS-003851</name>
</gene>
<feature type="region of interest" description="Disordered" evidence="1">
    <location>
        <begin position="54"/>
        <end position="76"/>
    </location>
</feature>
<evidence type="ECO:0000256" key="1">
    <source>
        <dbReference type="SAM" id="MobiDB-lite"/>
    </source>
</evidence>
<sequence length="142" mass="15426">MFESGYSRTLMSGEKGTEGQEAHGDGVDNAKDSLWDVVDDTGLETGVAVVQKKGTHGAVKWRGASDERRNNQWGHSQHDYSFKGPVEGAVELVWAWWHVCIVDGANDVSRWLRNGLEERSVCDGGLEDALSGEPETDSGCGC</sequence>
<accession>A0A1Q2YLC1</accession>
<protein>
    <submittedName>
        <fullName evidence="2">Uncharacterized protein</fullName>
    </submittedName>
</protein>
<proteinExistence type="predicted"/>
<dbReference type="AlphaFoldDB" id="A0A1Q2YLC1"/>
<dbReference type="Proteomes" id="UP000186136">
    <property type="component" value="Unassembled WGS sequence"/>
</dbReference>
<evidence type="ECO:0000313" key="2">
    <source>
        <dbReference type="EMBL" id="GAV30340.1"/>
    </source>
</evidence>
<dbReference type="EMBL" id="BDGI01000174">
    <property type="protein sequence ID" value="GAV30340.1"/>
    <property type="molecule type" value="Genomic_DNA"/>
</dbReference>
<keyword evidence="3" id="KW-1185">Reference proteome</keyword>
<organism evidence="2 3">
    <name type="scientific">Pichia membranifaciens</name>
    <dbReference type="NCBI Taxonomy" id="4926"/>
    <lineage>
        <taxon>Eukaryota</taxon>
        <taxon>Fungi</taxon>
        <taxon>Dikarya</taxon>
        <taxon>Ascomycota</taxon>
        <taxon>Saccharomycotina</taxon>
        <taxon>Pichiomycetes</taxon>
        <taxon>Pichiales</taxon>
        <taxon>Pichiaceae</taxon>
        <taxon>Pichia</taxon>
    </lineage>
</organism>